<dbReference type="Pfam" id="PF21365">
    <property type="entry name" value="Glyco_hydro_31_3rd"/>
    <property type="match status" value="1"/>
</dbReference>
<evidence type="ECO:0000256" key="2">
    <source>
        <dbReference type="RuleBase" id="RU361185"/>
    </source>
</evidence>
<feature type="domain" description="Glycoside hydrolase family 31 TIM barrel" evidence="3">
    <location>
        <begin position="267"/>
        <end position="594"/>
    </location>
</feature>
<proteinExistence type="inferred from homology"/>
<comment type="similarity">
    <text evidence="1 2">Belongs to the glycosyl hydrolase 31 family.</text>
</comment>
<keyword evidence="7" id="KW-1185">Reference proteome</keyword>
<sequence>MPTLTDPYVAAEPDAEPGHLRVTLASGRSVRFACTVPVEGVLRLRLVPPGGAGGPAGAVPREGDDLPGPDPILVDLPHRPARLTVTGEGVEITGPGVRAVWERGGPAQAEPGGGPAQGLRFGPFRRFSEPGAATVPFSAGYRPAGDGRPAGWVETIHLAPDAAVYGGGESYQGIDLRGRHRMLRNTEENRAAGRDSAYLNVPLLWSDAGWGLFVHTGCPVEADIGATHSEAVRVQVDGDALDLFLLTGDAPTLLGRYLALTGRPGDLPDWAYGVWMSRSSYFTAEEVVRTVDELRAAGCPVDVVHVDEWMEESVLDDASWNAGPDRARFPAGWTGPLAERGVRASLWINPYVRRGTALADELAARGHLVRGPDGRPVATADNPETLAVDFTHPAARRWWCERLTRTLREEGNAAVLADFGEEIPDDAVFADGSDGLRRHNTYGLLYQEAVRDAGVAARDGDFVSLCRSGTAGSHRDPGHWAGDLPSTWTGLVSTLRAVLSLALSGCSVVTHDAGGYWSPASYRRAQELRATMTPDAVPADVEPELYARWAQWAAFSPITRFHGVGRREPTAYPEPARSAAVAACRLRARLRPYVAASARLAARDGGLPLVRPMPLAFPGDRAARDADLQYLFGPDVLVAPLLEPGGHRRLWVPAGEWEPLLGCPPLHGPGWREVSCPPEAFPTFVRAERGAAAVLGGPEPG</sequence>
<dbReference type="InterPro" id="IPR048395">
    <property type="entry name" value="Glyco_hydro_31_C"/>
</dbReference>
<dbReference type="RefSeq" id="WP_179815646.1">
    <property type="nucleotide sequence ID" value="NZ_JACBZD010000001.1"/>
</dbReference>
<name>A0A853A9J8_9ACTN</name>
<dbReference type="InterPro" id="IPR051816">
    <property type="entry name" value="Glycosyl_Hydrolase_31"/>
</dbReference>
<dbReference type="SUPFAM" id="SSF51445">
    <property type="entry name" value="(Trans)glycosidases"/>
    <property type="match status" value="1"/>
</dbReference>
<dbReference type="PANTHER" id="PTHR43863">
    <property type="entry name" value="HYDROLASE, PUTATIVE (AFU_ORTHOLOGUE AFUA_1G03140)-RELATED"/>
    <property type="match status" value="1"/>
</dbReference>
<dbReference type="InterPro" id="IPR011013">
    <property type="entry name" value="Gal_mutarotase_sf_dom"/>
</dbReference>
<dbReference type="InterPro" id="IPR025887">
    <property type="entry name" value="Glyco_hydro_31_N_dom"/>
</dbReference>
<feature type="domain" description="Glycosyl hydrolase family 31 C-terminal" evidence="5">
    <location>
        <begin position="606"/>
        <end position="687"/>
    </location>
</feature>
<dbReference type="AlphaFoldDB" id="A0A853A9J8"/>
<dbReference type="GO" id="GO:0030246">
    <property type="term" value="F:carbohydrate binding"/>
    <property type="evidence" value="ECO:0007669"/>
    <property type="project" value="InterPro"/>
</dbReference>
<dbReference type="SUPFAM" id="SSF74650">
    <property type="entry name" value="Galactose mutarotase-like"/>
    <property type="match status" value="1"/>
</dbReference>
<dbReference type="GO" id="GO:0005975">
    <property type="term" value="P:carbohydrate metabolic process"/>
    <property type="evidence" value="ECO:0007669"/>
    <property type="project" value="InterPro"/>
</dbReference>
<evidence type="ECO:0000259" key="5">
    <source>
        <dbReference type="Pfam" id="PF21365"/>
    </source>
</evidence>
<reference evidence="6 7" key="1">
    <citation type="submission" date="2020-07" db="EMBL/GenBank/DDBJ databases">
        <title>Sequencing the genomes of 1000 actinobacteria strains.</title>
        <authorList>
            <person name="Klenk H.-P."/>
        </authorList>
    </citation>
    <scope>NUCLEOTIDE SEQUENCE [LARGE SCALE GENOMIC DNA]</scope>
    <source>
        <strain evidence="6 7">DSM 42178</strain>
    </source>
</reference>
<dbReference type="Pfam" id="PF13802">
    <property type="entry name" value="Gal_mutarotas_2"/>
    <property type="match status" value="1"/>
</dbReference>
<keyword evidence="2 6" id="KW-0378">Hydrolase</keyword>
<dbReference type="InterPro" id="IPR013780">
    <property type="entry name" value="Glyco_hydro_b"/>
</dbReference>
<keyword evidence="2 6" id="KW-0326">Glycosidase</keyword>
<feature type="domain" description="Glycoside hydrolase family 31 N-terminal" evidence="4">
    <location>
        <begin position="148"/>
        <end position="223"/>
    </location>
</feature>
<dbReference type="Gene3D" id="3.20.20.80">
    <property type="entry name" value="Glycosidases"/>
    <property type="match status" value="1"/>
</dbReference>
<organism evidence="6 7">
    <name type="scientific">Allostreptomyces psammosilenae</name>
    <dbReference type="NCBI Taxonomy" id="1892865"/>
    <lineage>
        <taxon>Bacteria</taxon>
        <taxon>Bacillati</taxon>
        <taxon>Actinomycetota</taxon>
        <taxon>Actinomycetes</taxon>
        <taxon>Kitasatosporales</taxon>
        <taxon>Streptomycetaceae</taxon>
        <taxon>Allostreptomyces</taxon>
    </lineage>
</organism>
<evidence type="ECO:0000259" key="3">
    <source>
        <dbReference type="Pfam" id="PF01055"/>
    </source>
</evidence>
<accession>A0A853A9J8</accession>
<dbReference type="SUPFAM" id="SSF51011">
    <property type="entry name" value="Glycosyl hydrolase domain"/>
    <property type="match status" value="1"/>
</dbReference>
<dbReference type="CDD" id="cd14752">
    <property type="entry name" value="GH31_N"/>
    <property type="match status" value="1"/>
</dbReference>
<dbReference type="Gene3D" id="2.60.40.1180">
    <property type="entry name" value="Golgi alpha-mannosidase II"/>
    <property type="match status" value="1"/>
</dbReference>
<dbReference type="InterPro" id="IPR000322">
    <property type="entry name" value="Glyco_hydro_31_TIM"/>
</dbReference>
<dbReference type="Pfam" id="PF01055">
    <property type="entry name" value="Glyco_hydro_31_2nd"/>
    <property type="match status" value="1"/>
</dbReference>
<comment type="caution">
    <text evidence="6">The sequence shown here is derived from an EMBL/GenBank/DDBJ whole genome shotgun (WGS) entry which is preliminary data.</text>
</comment>
<protein>
    <submittedName>
        <fullName evidence="6">Alpha-D-xyloside xylohydrolase</fullName>
        <ecNumber evidence="6">3.2.1.177</ecNumber>
    </submittedName>
</protein>
<dbReference type="Gene3D" id="2.60.40.1760">
    <property type="entry name" value="glycosyl hydrolase (family 31)"/>
    <property type="match status" value="1"/>
</dbReference>
<evidence type="ECO:0000313" key="7">
    <source>
        <dbReference type="Proteomes" id="UP000567795"/>
    </source>
</evidence>
<dbReference type="EMBL" id="JACBZD010000001">
    <property type="protein sequence ID" value="NYI07188.1"/>
    <property type="molecule type" value="Genomic_DNA"/>
</dbReference>
<dbReference type="PANTHER" id="PTHR43863:SF2">
    <property type="entry name" value="MALTASE-GLUCOAMYLASE"/>
    <property type="match status" value="1"/>
</dbReference>
<dbReference type="EC" id="3.2.1.177" evidence="6"/>
<gene>
    <name evidence="6" type="ORF">FHU37_004131</name>
</gene>
<evidence type="ECO:0000256" key="1">
    <source>
        <dbReference type="ARBA" id="ARBA00007806"/>
    </source>
</evidence>
<evidence type="ECO:0000259" key="4">
    <source>
        <dbReference type="Pfam" id="PF13802"/>
    </source>
</evidence>
<dbReference type="Proteomes" id="UP000567795">
    <property type="component" value="Unassembled WGS sequence"/>
</dbReference>
<dbReference type="InterPro" id="IPR017853">
    <property type="entry name" value="GH"/>
</dbReference>
<dbReference type="GO" id="GO:0061634">
    <property type="term" value="F:alpha-D-xyloside xylohydrolase"/>
    <property type="evidence" value="ECO:0007669"/>
    <property type="project" value="UniProtKB-EC"/>
</dbReference>
<evidence type="ECO:0000313" key="6">
    <source>
        <dbReference type="EMBL" id="NYI07188.1"/>
    </source>
</evidence>